<dbReference type="InterPro" id="IPR011008">
    <property type="entry name" value="Dimeric_a/b-barrel"/>
</dbReference>
<gene>
    <name evidence="3" type="ORF">SAMN04490220_5836</name>
</gene>
<dbReference type="Proteomes" id="UP000183407">
    <property type="component" value="Unassembled WGS sequence"/>
</dbReference>
<name>A0A1H5E675_RHOJO</name>
<evidence type="ECO:0000313" key="4">
    <source>
        <dbReference type="Proteomes" id="UP000183407"/>
    </source>
</evidence>
<dbReference type="RefSeq" id="WP_073359572.1">
    <property type="nucleotide sequence ID" value="NZ_FNTL01000004.1"/>
</dbReference>
<feature type="domain" description="Muconolactone isomerase" evidence="2">
    <location>
        <begin position="112"/>
        <end position="200"/>
    </location>
</feature>
<dbReference type="Pfam" id="PF02426">
    <property type="entry name" value="MIase"/>
    <property type="match status" value="2"/>
</dbReference>
<dbReference type="GO" id="GO:0016853">
    <property type="term" value="F:isomerase activity"/>
    <property type="evidence" value="ECO:0007669"/>
    <property type="project" value="UniProtKB-KW"/>
</dbReference>
<evidence type="ECO:0000313" key="3">
    <source>
        <dbReference type="EMBL" id="SED86627.1"/>
    </source>
</evidence>
<keyword evidence="3" id="KW-0413">Isomerase</keyword>
<proteinExistence type="predicted"/>
<reference evidence="4" key="1">
    <citation type="submission" date="2016-10" db="EMBL/GenBank/DDBJ databases">
        <authorList>
            <person name="Varghese N."/>
        </authorList>
    </citation>
    <scope>NUCLEOTIDE SEQUENCE [LARGE SCALE GENOMIC DNA]</scope>
    <source>
        <strain evidence="4">DSM 44719</strain>
    </source>
</reference>
<feature type="region of interest" description="Disordered" evidence="1">
    <location>
        <begin position="85"/>
        <end position="111"/>
    </location>
</feature>
<organism evidence="3 4">
    <name type="scientific">Rhodococcus jostii</name>
    <dbReference type="NCBI Taxonomy" id="132919"/>
    <lineage>
        <taxon>Bacteria</taxon>
        <taxon>Bacillati</taxon>
        <taxon>Actinomycetota</taxon>
        <taxon>Actinomycetes</taxon>
        <taxon>Mycobacteriales</taxon>
        <taxon>Nocardiaceae</taxon>
        <taxon>Rhodococcus</taxon>
    </lineage>
</organism>
<dbReference type="InterPro" id="IPR026029">
    <property type="entry name" value="MLI_dom"/>
</dbReference>
<sequence>MDYLVTMTTHVPEGTSEVAVQDIRDREAAHSRELAAQGHLLRLWRPPLKPGEWRTLGLFAADDGDGLEKVLASMPLRVWRTDEVTPLASHPNDPPGHVEKPGPPAPEAGGSEFLTTFTVTVPEGTPGETVDATTAREADRARELAGQGHLLRLWTLPGQGHSLGLWWAREAAEMQAILTSLPMDAWMSVQTTPLTRHPSDPAVTGS</sequence>
<feature type="domain" description="Muconolactone isomerase" evidence="2">
    <location>
        <begin position="1"/>
        <end position="93"/>
    </location>
</feature>
<evidence type="ECO:0000259" key="2">
    <source>
        <dbReference type="Pfam" id="PF02426"/>
    </source>
</evidence>
<evidence type="ECO:0000256" key="1">
    <source>
        <dbReference type="SAM" id="MobiDB-lite"/>
    </source>
</evidence>
<dbReference type="EMBL" id="FNTL01000004">
    <property type="protein sequence ID" value="SED86627.1"/>
    <property type="molecule type" value="Genomic_DNA"/>
</dbReference>
<dbReference type="SUPFAM" id="SSF54909">
    <property type="entry name" value="Dimeric alpha+beta barrel"/>
    <property type="match status" value="2"/>
</dbReference>
<accession>A0A1H5E675</accession>
<protein>
    <submittedName>
        <fullName evidence="3">Muconolactone delta-isomerase</fullName>
    </submittedName>
</protein>
<dbReference type="AlphaFoldDB" id="A0A1H5E675"/>
<dbReference type="Gene3D" id="3.30.70.1060">
    <property type="entry name" value="Dimeric alpha+beta barrel"/>
    <property type="match status" value="2"/>
</dbReference>
<dbReference type="OrthoDB" id="4426588at2"/>